<dbReference type="InterPro" id="IPR001251">
    <property type="entry name" value="CRAL-TRIO_dom"/>
</dbReference>
<dbReference type="InterPro" id="IPR036865">
    <property type="entry name" value="CRAL-TRIO_dom_sf"/>
</dbReference>
<feature type="domain" description="CRAL-TRIO" evidence="1">
    <location>
        <begin position="76"/>
        <end position="253"/>
    </location>
</feature>
<dbReference type="Proteomes" id="UP000594260">
    <property type="component" value="Unplaced"/>
</dbReference>
<keyword evidence="4" id="KW-1185">Reference proteome</keyword>
<dbReference type="Pfam" id="PF00650">
    <property type="entry name" value="CRAL_TRIO"/>
    <property type="match status" value="1"/>
</dbReference>
<dbReference type="CDD" id="cd00170">
    <property type="entry name" value="SEC14"/>
    <property type="match status" value="1"/>
</dbReference>
<dbReference type="SMART" id="SM01100">
    <property type="entry name" value="CRAL_TRIO_N"/>
    <property type="match status" value="1"/>
</dbReference>
<evidence type="ECO:0008006" key="5">
    <source>
        <dbReference type="Google" id="ProtNLM"/>
    </source>
</evidence>
<dbReference type="PRINTS" id="PR00180">
    <property type="entry name" value="CRETINALDHBP"/>
</dbReference>
<name>A0A7M7KGK9_VARDE</name>
<protein>
    <recommendedName>
        <fullName evidence="5">SEC14-like protein 2</fullName>
    </recommendedName>
</protein>
<dbReference type="Gene3D" id="3.40.525.10">
    <property type="entry name" value="CRAL-TRIO lipid binding domain"/>
    <property type="match status" value="1"/>
</dbReference>
<dbReference type="GeneID" id="111252334"/>
<dbReference type="OrthoDB" id="1434354at2759"/>
<organism evidence="3 4">
    <name type="scientific">Varroa destructor</name>
    <name type="common">Honeybee mite</name>
    <dbReference type="NCBI Taxonomy" id="109461"/>
    <lineage>
        <taxon>Eukaryota</taxon>
        <taxon>Metazoa</taxon>
        <taxon>Ecdysozoa</taxon>
        <taxon>Arthropoda</taxon>
        <taxon>Chelicerata</taxon>
        <taxon>Arachnida</taxon>
        <taxon>Acari</taxon>
        <taxon>Parasitiformes</taxon>
        <taxon>Mesostigmata</taxon>
        <taxon>Gamasina</taxon>
        <taxon>Dermanyssoidea</taxon>
        <taxon>Varroidae</taxon>
        <taxon>Varroa</taxon>
    </lineage>
</organism>
<dbReference type="PANTHER" id="PTHR23324">
    <property type="entry name" value="SEC14 RELATED PROTEIN"/>
    <property type="match status" value="1"/>
</dbReference>
<dbReference type="Pfam" id="PF03765">
    <property type="entry name" value="CRAL_TRIO_N"/>
    <property type="match status" value="1"/>
</dbReference>
<reference evidence="3" key="1">
    <citation type="submission" date="2021-01" db="UniProtKB">
        <authorList>
            <consortium name="EnsemblMetazoa"/>
        </authorList>
    </citation>
    <scope>IDENTIFICATION</scope>
</reference>
<dbReference type="InterPro" id="IPR036273">
    <property type="entry name" value="CRAL/TRIO_N_dom_sf"/>
</dbReference>
<dbReference type="RefSeq" id="XP_022665760.1">
    <property type="nucleotide sequence ID" value="XM_022810025.1"/>
</dbReference>
<dbReference type="OMA" id="WAFSTVW"/>
<dbReference type="Gene3D" id="2.60.120.680">
    <property type="entry name" value="GOLD domain"/>
    <property type="match status" value="1"/>
</dbReference>
<dbReference type="InterPro" id="IPR051064">
    <property type="entry name" value="SEC14/CRAL-TRIO_domain"/>
</dbReference>
<evidence type="ECO:0000313" key="4">
    <source>
        <dbReference type="Proteomes" id="UP000594260"/>
    </source>
</evidence>
<sequence>MSGRVGDLSDKQQAALNQFKRVCSSLLTQDWHDDHYCLRWLRARNFNVEASKNMLEKSVDFRRRYRLDHILEEFKPNPGIKAIFPGGTCGFSKDGGCIMIYPLTNILPKYFLQIARRSQVIKMLMHRMEESLLVLREQGKKLGRIIEGHTLIFDVEGFDIMANISAVSISVFTELVGAYECNYPEYLVHAIIINAPPIFHLFFNMIKPLLNAPTLEKVKIYGKDRAQWMAALLEIANPEELPVKFGGTRTGPGNDPNCEHEVVYVHKLNQEIIHELQNLISEEDRMRQITVARRSHTDVSIVITGPGAGLFVEFESDGHDIALSLLCRTSEDDIGEILPMKRYDSHTGPVVFTVCCDVAGEYLLRFDNSYSSFRSKRISYNFKIIPAANLNEKMLFVHEP</sequence>
<dbReference type="PROSITE" id="PS50866">
    <property type="entry name" value="GOLD"/>
    <property type="match status" value="1"/>
</dbReference>
<dbReference type="AlphaFoldDB" id="A0A7M7KGK9"/>
<dbReference type="PANTHER" id="PTHR23324:SF83">
    <property type="entry name" value="SEC14-LIKE PROTEIN 2"/>
    <property type="match status" value="1"/>
</dbReference>
<dbReference type="InParanoid" id="A0A7M7KGK9"/>
<dbReference type="GO" id="GO:0005737">
    <property type="term" value="C:cytoplasm"/>
    <property type="evidence" value="ECO:0007669"/>
    <property type="project" value="TreeGrafter"/>
</dbReference>
<evidence type="ECO:0000259" key="1">
    <source>
        <dbReference type="PROSITE" id="PS50191"/>
    </source>
</evidence>
<dbReference type="SMART" id="SM00516">
    <property type="entry name" value="SEC14"/>
    <property type="match status" value="1"/>
</dbReference>
<accession>A0A7M7KGK9</accession>
<dbReference type="SUPFAM" id="SSF101576">
    <property type="entry name" value="Supernatant protein factor (SPF), C-terminal domain"/>
    <property type="match status" value="1"/>
</dbReference>
<dbReference type="InterPro" id="IPR009038">
    <property type="entry name" value="GOLD_dom"/>
</dbReference>
<dbReference type="KEGG" id="vde:111252334"/>
<dbReference type="InterPro" id="IPR011074">
    <property type="entry name" value="CRAL/TRIO_N_dom"/>
</dbReference>
<proteinExistence type="predicted"/>
<dbReference type="EnsemblMetazoa" id="XM_022810025">
    <property type="protein sequence ID" value="XP_022665760"/>
    <property type="gene ID" value="LOC111252334"/>
</dbReference>
<evidence type="ECO:0000313" key="3">
    <source>
        <dbReference type="EnsemblMetazoa" id="XP_022665760"/>
    </source>
</evidence>
<dbReference type="SUPFAM" id="SSF46938">
    <property type="entry name" value="CRAL/TRIO N-terminal domain"/>
    <property type="match status" value="1"/>
</dbReference>
<dbReference type="PROSITE" id="PS50191">
    <property type="entry name" value="CRAL_TRIO"/>
    <property type="match status" value="1"/>
</dbReference>
<evidence type="ECO:0000259" key="2">
    <source>
        <dbReference type="PROSITE" id="PS50866"/>
    </source>
</evidence>
<dbReference type="SUPFAM" id="SSF52087">
    <property type="entry name" value="CRAL/TRIO domain"/>
    <property type="match status" value="1"/>
</dbReference>
<dbReference type="InterPro" id="IPR036598">
    <property type="entry name" value="GOLD_dom_sf"/>
</dbReference>
<feature type="domain" description="GOLD" evidence="2">
    <location>
        <begin position="282"/>
        <end position="384"/>
    </location>
</feature>